<evidence type="ECO:0000256" key="3">
    <source>
        <dbReference type="ARBA" id="ARBA00015797"/>
    </source>
</evidence>
<dbReference type="EMBL" id="JBBBZM010000042">
    <property type="protein sequence ID" value="KAL0636905.1"/>
    <property type="molecule type" value="Genomic_DNA"/>
</dbReference>
<dbReference type="InterPro" id="IPR019050">
    <property type="entry name" value="FDF_dom"/>
</dbReference>
<accession>A0ABR3GLV7</accession>
<feature type="domain" description="DFDF" evidence="7">
    <location>
        <begin position="392"/>
        <end position="428"/>
    </location>
</feature>
<evidence type="ECO:0000256" key="4">
    <source>
        <dbReference type="ARBA" id="ARBA00022490"/>
    </source>
</evidence>
<sequence>MSSQFIGLTILLTLNDPSHTQLRGLVADVIGQELTLSNVLFVSSGYTISSYIVNGLNIHDIEIASEIPTPPLPPPPPPPAPAYLPTQHAFHTPVVVHTLPPTAPQLYPSTQLPAHPHSQPFSYSATVVNSVPTPVPAASEFVDPAIVSMSRKPTIITGTQVPPSQHIPKHSGFSTPPRISASLAAATSTAVAAAAAVSRPSNGGVPKRQASSQGPNLGPNTLGMSIAPKVHAYSMNAAVESLRSSAGLAQSQPRELPSVMASLGPPFADLILKPDPAESSAFDETDDNLSSIALPPTPEVRQKFAGKRSRRGKSHLKRVHEQRQLLEPIPQQEHRNVIIAPGMFSGSIAAAANTHASAFVQPGMGMARRRRAQRGNNRYDGNTTNAEEEGWATEDVNDYKEREFDFQGNLERFDKKTVFLQLKAEDTTADSDRLVSFNRLPQRTSSSKAAAAAKKNYHHHENVLGSYANGQSLTERDGWNSPEFIAEETESSEDLDHHARGRGDGGAADSGRSSRRALSRHESRRLSNRQHSSVNPAARSLENLHYAHSSSGGCIKPTKATLRLSPSLRPCPIVSPLQMLDVERIAEVELGLTDDMMTENAARGIAQVAIAAFGKRISASNHNALPVVLVLAGNHKSGARAIAAGRHLKNHHVRVMVCVLGLEREDELLEAVRRQLGIFRNAGGRVARWEDVAPGLSALDAPVELIIDGLLGTHLGWEDLRREQQKVVREAVRWANACKAGVLAVDIPSGVDGSTGEVAQLEDTGPFHMRAKLIVCMGAPKSGLLNALVNGIGAGWNMYVADIGISNTAWRKYGTRRRHGVEFAAEWVVGLEYHGSSS</sequence>
<dbReference type="PROSITE" id="PS51385">
    <property type="entry name" value="YJEF_N"/>
    <property type="match status" value="1"/>
</dbReference>
<dbReference type="Pfam" id="PF03853">
    <property type="entry name" value="YjeF_N"/>
    <property type="match status" value="1"/>
</dbReference>
<feature type="region of interest" description="Disordered" evidence="5">
    <location>
        <begin position="488"/>
        <end position="536"/>
    </location>
</feature>
<comment type="similarity">
    <text evidence="2">Belongs to the EDC3 family.</text>
</comment>
<feature type="compositionally biased region" description="Polar residues" evidence="5">
    <location>
        <begin position="209"/>
        <end position="221"/>
    </location>
</feature>
<name>A0ABR3GLV7_9PEZI</name>
<protein>
    <recommendedName>
        <fullName evidence="3">Enhancer of mRNA-decapping protein 3</fullName>
    </recommendedName>
</protein>
<keyword evidence="9" id="KW-1185">Reference proteome</keyword>
<feature type="domain" description="YjeF N-terminal" evidence="6">
    <location>
        <begin position="579"/>
        <end position="811"/>
    </location>
</feature>
<dbReference type="PANTHER" id="PTHR13612">
    <property type="entry name" value="ENHANCER OF MRNA-DECAPPING PROTEIN 3"/>
    <property type="match status" value="1"/>
</dbReference>
<evidence type="ECO:0000256" key="1">
    <source>
        <dbReference type="ARBA" id="ARBA00004201"/>
    </source>
</evidence>
<dbReference type="PANTHER" id="PTHR13612:SF0">
    <property type="entry name" value="ENHANCER OF MRNA-DECAPPING PROTEIN 3"/>
    <property type="match status" value="1"/>
</dbReference>
<gene>
    <name evidence="8" type="primary">EDC3</name>
    <name evidence="8" type="ORF">Q9L58_004127</name>
</gene>
<evidence type="ECO:0000259" key="7">
    <source>
        <dbReference type="PROSITE" id="PS51512"/>
    </source>
</evidence>
<dbReference type="SUPFAM" id="SSF64153">
    <property type="entry name" value="YjeF N-terminal domain-like"/>
    <property type="match status" value="1"/>
</dbReference>
<comment type="subcellular location">
    <subcellularLocation>
        <location evidence="1">Cytoplasm</location>
        <location evidence="1">P-body</location>
    </subcellularLocation>
</comment>
<dbReference type="InterPro" id="IPR004443">
    <property type="entry name" value="YjeF_N_dom"/>
</dbReference>
<feature type="compositionally biased region" description="Basic and acidic residues" evidence="5">
    <location>
        <begin position="494"/>
        <end position="503"/>
    </location>
</feature>
<evidence type="ECO:0000256" key="2">
    <source>
        <dbReference type="ARBA" id="ARBA00006610"/>
    </source>
</evidence>
<evidence type="ECO:0000313" key="8">
    <source>
        <dbReference type="EMBL" id="KAL0636905.1"/>
    </source>
</evidence>
<keyword evidence="4" id="KW-0963">Cytoplasm</keyword>
<dbReference type="Gene3D" id="3.40.50.10260">
    <property type="entry name" value="YjeF N-terminal domain"/>
    <property type="match status" value="1"/>
</dbReference>
<dbReference type="Pfam" id="PF09532">
    <property type="entry name" value="FDF"/>
    <property type="match status" value="1"/>
</dbReference>
<dbReference type="InterPro" id="IPR036652">
    <property type="entry name" value="YjeF_N_dom_sf"/>
</dbReference>
<dbReference type="SMART" id="SM01199">
    <property type="entry name" value="FDF"/>
    <property type="match status" value="1"/>
</dbReference>
<dbReference type="Proteomes" id="UP001447188">
    <property type="component" value="Unassembled WGS sequence"/>
</dbReference>
<comment type="caution">
    <text evidence="8">The sequence shown here is derived from an EMBL/GenBank/DDBJ whole genome shotgun (WGS) entry which is preliminary data.</text>
</comment>
<evidence type="ECO:0000313" key="9">
    <source>
        <dbReference type="Proteomes" id="UP001447188"/>
    </source>
</evidence>
<organism evidence="8 9">
    <name type="scientific">Discina gigas</name>
    <dbReference type="NCBI Taxonomy" id="1032678"/>
    <lineage>
        <taxon>Eukaryota</taxon>
        <taxon>Fungi</taxon>
        <taxon>Dikarya</taxon>
        <taxon>Ascomycota</taxon>
        <taxon>Pezizomycotina</taxon>
        <taxon>Pezizomycetes</taxon>
        <taxon>Pezizales</taxon>
        <taxon>Discinaceae</taxon>
        <taxon>Discina</taxon>
    </lineage>
</organism>
<reference evidence="8 9" key="1">
    <citation type="submission" date="2024-02" db="EMBL/GenBank/DDBJ databases">
        <title>Discinaceae phylogenomics.</title>
        <authorList>
            <person name="Dirks A.C."/>
            <person name="James T.Y."/>
        </authorList>
    </citation>
    <scope>NUCLEOTIDE SEQUENCE [LARGE SCALE GENOMIC DNA]</scope>
    <source>
        <strain evidence="8 9">ACD0624</strain>
    </source>
</reference>
<evidence type="ECO:0000259" key="6">
    <source>
        <dbReference type="PROSITE" id="PS51385"/>
    </source>
</evidence>
<feature type="region of interest" description="Disordered" evidence="5">
    <location>
        <begin position="198"/>
        <end position="221"/>
    </location>
</feature>
<dbReference type="PROSITE" id="PS51512">
    <property type="entry name" value="DFDF"/>
    <property type="match status" value="1"/>
</dbReference>
<evidence type="ECO:0000256" key="5">
    <source>
        <dbReference type="SAM" id="MobiDB-lite"/>
    </source>
</evidence>
<proteinExistence type="inferred from homology"/>
<dbReference type="InterPro" id="IPR025762">
    <property type="entry name" value="DFDF"/>
</dbReference>